<evidence type="ECO:0008006" key="3">
    <source>
        <dbReference type="Google" id="ProtNLM"/>
    </source>
</evidence>
<accession>A0A0S2HVB9</accession>
<name>A0A0S2HVB9_9BACT</name>
<dbReference type="EMBL" id="CP013118">
    <property type="protein sequence ID" value="ALO13966.1"/>
    <property type="molecule type" value="Genomic_DNA"/>
</dbReference>
<sequence>MKNILTIILLFTLFSCEKTIPIEIDNVEPRPVVNGMFENGKPLKVELSNSVLVGNEGDIGNLENIDIELFTNDTFQEQLIYESDGNYYSSNAMEAGNNYRIEFNALNKNISASSYLPDSVPIVRIDSIVPTTISVDQFGAIESALGITFTFDDLPGNHYYLIDIAIISDIQQTTTDRVWLFYYETDYMGLNTGIGNNAEFNVWEYLRFPDDEFNNSRKTYKFGIVYEEYDVDEWVEQNARFELYFYALDPDLYLYLQTRDVFWNTNEDFFAESANIHTNINGGLGIFAGATLVKKEIDLLGAIGKE</sequence>
<organism evidence="1 2">
    <name type="scientific">Salinivirga cyanobacteriivorans</name>
    <dbReference type="NCBI Taxonomy" id="1307839"/>
    <lineage>
        <taxon>Bacteria</taxon>
        <taxon>Pseudomonadati</taxon>
        <taxon>Bacteroidota</taxon>
        <taxon>Bacteroidia</taxon>
        <taxon>Bacteroidales</taxon>
        <taxon>Salinivirgaceae</taxon>
        <taxon>Salinivirga</taxon>
    </lineage>
</organism>
<dbReference type="PROSITE" id="PS51257">
    <property type="entry name" value="PROKAR_LIPOPROTEIN"/>
    <property type="match status" value="1"/>
</dbReference>
<dbReference type="STRING" id="1307839.L21SP5_00286"/>
<dbReference type="RefSeq" id="WP_057951562.1">
    <property type="nucleotide sequence ID" value="NZ_CP013118.1"/>
</dbReference>
<keyword evidence="2" id="KW-1185">Reference proteome</keyword>
<dbReference type="OrthoDB" id="1060343at2"/>
<proteinExistence type="predicted"/>
<dbReference type="AlphaFoldDB" id="A0A0S2HVB9"/>
<protein>
    <recommendedName>
        <fullName evidence="3">DUF4249 domain-containing protein</fullName>
    </recommendedName>
</protein>
<reference evidence="1 2" key="1">
    <citation type="submission" date="2015-11" db="EMBL/GenBank/DDBJ databases">
        <title>Description and complete genome sequence of a novel strain predominating in hypersaline microbial mats and representing a new family of the Bacteriodetes phylum.</title>
        <authorList>
            <person name="Spring S."/>
            <person name="Bunk B."/>
            <person name="Sproer C."/>
            <person name="Klenk H.-P."/>
        </authorList>
    </citation>
    <scope>NUCLEOTIDE SEQUENCE [LARGE SCALE GENOMIC DNA]</scope>
    <source>
        <strain evidence="1 2">L21-Spi-D4</strain>
    </source>
</reference>
<evidence type="ECO:0000313" key="1">
    <source>
        <dbReference type="EMBL" id="ALO13966.1"/>
    </source>
</evidence>
<gene>
    <name evidence="1" type="ORF">L21SP5_00286</name>
</gene>
<dbReference type="Proteomes" id="UP000064893">
    <property type="component" value="Chromosome"/>
</dbReference>
<dbReference type="Pfam" id="PF14054">
    <property type="entry name" value="DUF4249"/>
    <property type="match status" value="1"/>
</dbReference>
<evidence type="ECO:0000313" key="2">
    <source>
        <dbReference type="Proteomes" id="UP000064893"/>
    </source>
</evidence>
<dbReference type="InterPro" id="IPR025345">
    <property type="entry name" value="DUF4249"/>
</dbReference>
<dbReference type="KEGG" id="blq:L21SP5_00286"/>